<accession>A0ABT3L983</accession>
<dbReference type="InterPro" id="IPR050297">
    <property type="entry name" value="LipidA_mod_glycosyltrf_83"/>
</dbReference>
<feature type="transmembrane region" description="Helical" evidence="8">
    <location>
        <begin position="187"/>
        <end position="212"/>
    </location>
</feature>
<dbReference type="PANTHER" id="PTHR33908">
    <property type="entry name" value="MANNOSYLTRANSFERASE YKCB-RELATED"/>
    <property type="match status" value="1"/>
</dbReference>
<dbReference type="EC" id="2.4.-.-" evidence="10"/>
<proteinExistence type="predicted"/>
<evidence type="ECO:0000256" key="5">
    <source>
        <dbReference type="ARBA" id="ARBA00022692"/>
    </source>
</evidence>
<reference evidence="10 11" key="1">
    <citation type="submission" date="2021-08" db="EMBL/GenBank/DDBJ databases">
        <title>Draft genome sequence of Spirulina subsalsa with high tolerance to salinity and hype-accumulation of phycocyanin.</title>
        <authorList>
            <person name="Pei H."/>
            <person name="Jiang L."/>
        </authorList>
    </citation>
    <scope>NUCLEOTIDE SEQUENCE [LARGE SCALE GENOMIC DNA]</scope>
    <source>
        <strain evidence="10 11">FACHB-351</strain>
    </source>
</reference>
<keyword evidence="7 8" id="KW-0472">Membrane</keyword>
<evidence type="ECO:0000259" key="9">
    <source>
        <dbReference type="Pfam" id="PF13231"/>
    </source>
</evidence>
<evidence type="ECO:0000313" key="10">
    <source>
        <dbReference type="EMBL" id="MCW6037707.1"/>
    </source>
</evidence>
<name>A0ABT3L983_9CYAN</name>
<feature type="transmembrane region" description="Helical" evidence="8">
    <location>
        <begin position="333"/>
        <end position="354"/>
    </location>
</feature>
<dbReference type="EMBL" id="JAIHOM010000085">
    <property type="protein sequence ID" value="MCW6037707.1"/>
    <property type="molecule type" value="Genomic_DNA"/>
</dbReference>
<evidence type="ECO:0000256" key="4">
    <source>
        <dbReference type="ARBA" id="ARBA00022679"/>
    </source>
</evidence>
<sequence length="550" mass="61808">MHYLILTLILTFGAVLRFWRLESKPLWVDEVITAIFSLGQSFQTVPVNQVLSLTDVQNVLRLNPEASCLDIAQTLATESTHPPLFFCLLHESLVALQGWGMPLEWQLRALSAFFGVVAIATLYLLNRLAFDQKAALLGASVMAVSPFAVYLSQEARHYTFPLVLITLSLCYWVKICQDIQQQHPPRLGLWLGWGCTSVLSLYSHYFGALALVAQGLTLLLVMYQHRDLMGKIWPSFVWPGLVFCLPFTLLLPWLPLILAHSTSPKTSWLGRPDLISPVTQTVAGWTVFVVSLPVENQPLWVQIPAALLTLVCVIWVIQATIRRLRRLKAHPSVFLLLSYIFWVLLQFFFIIYGLGKDISIAPRYNFVYFPALCALLGVAFTVVLKDLPQALPKASIRLFPLAAWLLLGLGIVSSLCTVYDLAFQKPYAPAPIAQQFTASGEKMLFIMAYFDTLTLAVGLSYGLALKRLPPPQPTLEVALMTVEEDYGTVWPAIAQLSTHPEIFWFMAPGMVKETYPPELVLAHQIVCVMDDTEYHRLGFPYQLYRCPPLP</sequence>
<evidence type="ECO:0000256" key="6">
    <source>
        <dbReference type="ARBA" id="ARBA00022989"/>
    </source>
</evidence>
<keyword evidence="5 8" id="KW-0812">Transmembrane</keyword>
<evidence type="ECO:0000256" key="7">
    <source>
        <dbReference type="ARBA" id="ARBA00023136"/>
    </source>
</evidence>
<organism evidence="10 11">
    <name type="scientific">Spirulina subsalsa FACHB-351</name>
    <dbReference type="NCBI Taxonomy" id="234711"/>
    <lineage>
        <taxon>Bacteria</taxon>
        <taxon>Bacillati</taxon>
        <taxon>Cyanobacteriota</taxon>
        <taxon>Cyanophyceae</taxon>
        <taxon>Spirulinales</taxon>
        <taxon>Spirulinaceae</taxon>
        <taxon>Spirulina</taxon>
    </lineage>
</organism>
<dbReference type="RefSeq" id="WP_265265571.1">
    <property type="nucleotide sequence ID" value="NZ_JAIHOM010000085.1"/>
</dbReference>
<feature type="transmembrane region" description="Helical" evidence="8">
    <location>
        <begin position="232"/>
        <end position="254"/>
    </location>
</feature>
<evidence type="ECO:0000256" key="1">
    <source>
        <dbReference type="ARBA" id="ARBA00004651"/>
    </source>
</evidence>
<keyword evidence="2" id="KW-1003">Cell membrane</keyword>
<dbReference type="InterPro" id="IPR038731">
    <property type="entry name" value="RgtA/B/C-like"/>
</dbReference>
<evidence type="ECO:0000256" key="3">
    <source>
        <dbReference type="ARBA" id="ARBA00022676"/>
    </source>
</evidence>
<evidence type="ECO:0000313" key="11">
    <source>
        <dbReference type="Proteomes" id="UP001526426"/>
    </source>
</evidence>
<dbReference type="Proteomes" id="UP001526426">
    <property type="component" value="Unassembled WGS sequence"/>
</dbReference>
<comment type="caution">
    <text evidence="10">The sequence shown here is derived from an EMBL/GenBank/DDBJ whole genome shotgun (WGS) entry which is preliminary data.</text>
</comment>
<protein>
    <submittedName>
        <fullName evidence="10">Glycosyltransferase family 39 protein</fullName>
        <ecNumber evidence="10">2.4.-.-</ecNumber>
    </submittedName>
</protein>
<dbReference type="GO" id="GO:0016757">
    <property type="term" value="F:glycosyltransferase activity"/>
    <property type="evidence" value="ECO:0007669"/>
    <property type="project" value="UniProtKB-KW"/>
</dbReference>
<keyword evidence="6 8" id="KW-1133">Transmembrane helix</keyword>
<comment type="subcellular location">
    <subcellularLocation>
        <location evidence="1">Cell membrane</location>
        <topology evidence="1">Multi-pass membrane protein</topology>
    </subcellularLocation>
</comment>
<feature type="transmembrane region" description="Helical" evidence="8">
    <location>
        <begin position="300"/>
        <end position="321"/>
    </location>
</feature>
<feature type="transmembrane region" description="Helical" evidence="8">
    <location>
        <begin position="443"/>
        <end position="464"/>
    </location>
</feature>
<keyword evidence="11" id="KW-1185">Reference proteome</keyword>
<keyword evidence="4 10" id="KW-0808">Transferase</keyword>
<feature type="transmembrane region" description="Helical" evidence="8">
    <location>
        <begin position="134"/>
        <end position="152"/>
    </location>
</feature>
<feature type="domain" description="Glycosyltransferase RgtA/B/C/D-like" evidence="9">
    <location>
        <begin position="101"/>
        <end position="237"/>
    </location>
</feature>
<gene>
    <name evidence="10" type="ORF">K4A83_15715</name>
</gene>
<keyword evidence="3 10" id="KW-0328">Glycosyltransferase</keyword>
<evidence type="ECO:0000256" key="8">
    <source>
        <dbReference type="SAM" id="Phobius"/>
    </source>
</evidence>
<dbReference type="PANTHER" id="PTHR33908:SF3">
    <property type="entry name" value="UNDECAPRENYL PHOSPHATE-ALPHA-4-AMINO-4-DEOXY-L-ARABINOSE ARABINOSYL TRANSFERASE"/>
    <property type="match status" value="1"/>
</dbReference>
<feature type="transmembrane region" description="Helical" evidence="8">
    <location>
        <begin position="366"/>
        <end position="384"/>
    </location>
</feature>
<feature type="transmembrane region" description="Helical" evidence="8">
    <location>
        <begin position="396"/>
        <end position="423"/>
    </location>
</feature>
<evidence type="ECO:0000256" key="2">
    <source>
        <dbReference type="ARBA" id="ARBA00022475"/>
    </source>
</evidence>
<feature type="transmembrane region" description="Helical" evidence="8">
    <location>
        <begin position="105"/>
        <end position="125"/>
    </location>
</feature>
<dbReference type="Pfam" id="PF13231">
    <property type="entry name" value="PMT_2"/>
    <property type="match status" value="1"/>
</dbReference>